<name>A0ABR3ZSL7_9PEZI</name>
<feature type="domain" description="Fido" evidence="1">
    <location>
        <begin position="68"/>
        <end position="229"/>
    </location>
</feature>
<comment type="caution">
    <text evidence="2">The sequence shown here is derived from an EMBL/GenBank/DDBJ whole genome shotgun (WGS) entry which is preliminary data.</text>
</comment>
<protein>
    <recommendedName>
        <fullName evidence="1">Fido domain-containing protein</fullName>
    </recommendedName>
</protein>
<dbReference type="PANTHER" id="PTHR13504">
    <property type="entry name" value="FIDO DOMAIN-CONTAINING PROTEIN DDB_G0283145"/>
    <property type="match status" value="1"/>
</dbReference>
<sequence>MSDVYRVQAKEAKEQDLDLTKLCSKVSRFLATIESALSNASSKASTSDTIARQPQNAIDRVVYGGNLIEKSLVKDAYRVLCEGTPILAEEGTDNIETPWETYAGKYRTVHVGAGSTMFTPPQFVERQMRELIHELNTELEEALAHGTLDPFAFAVKYSMKFVQIHPFQDGNGHFAGIVVPIEETKEDRGESIRIKRTASEDAADHGEYATFVLAKSESRLRAIKKKLAVSAKQ</sequence>
<dbReference type="InterPro" id="IPR036597">
    <property type="entry name" value="Fido-like_dom_sf"/>
</dbReference>
<evidence type="ECO:0000313" key="2">
    <source>
        <dbReference type="EMBL" id="KAL1903152.1"/>
    </source>
</evidence>
<dbReference type="InterPro" id="IPR040198">
    <property type="entry name" value="Fido_containing"/>
</dbReference>
<dbReference type="Proteomes" id="UP001583186">
    <property type="component" value="Unassembled WGS sequence"/>
</dbReference>
<dbReference type="SUPFAM" id="SSF140931">
    <property type="entry name" value="Fic-like"/>
    <property type="match status" value="1"/>
</dbReference>
<reference evidence="2 3" key="1">
    <citation type="journal article" date="2024" name="IMA Fungus">
        <title>IMA Genome - F19 : A genome assembly and annotation guide to empower mycologists, including annotated draft genome sequences of Ceratocystis pirilliformis, Diaporthe australafricana, Fusarium ophioides, Paecilomyces lecythidis, and Sporothrix stenoceras.</title>
        <authorList>
            <person name="Aylward J."/>
            <person name="Wilson A.M."/>
            <person name="Visagie C.M."/>
            <person name="Spraker J."/>
            <person name="Barnes I."/>
            <person name="Buitendag C."/>
            <person name="Ceriani C."/>
            <person name="Del Mar Angel L."/>
            <person name="du Plessis D."/>
            <person name="Fuchs T."/>
            <person name="Gasser K."/>
            <person name="Kramer D."/>
            <person name="Li W."/>
            <person name="Munsamy K."/>
            <person name="Piso A."/>
            <person name="Price J.L."/>
            <person name="Sonnekus B."/>
            <person name="Thomas C."/>
            <person name="van der Nest A."/>
            <person name="van Dijk A."/>
            <person name="van Heerden A."/>
            <person name="van Vuuren N."/>
            <person name="Yilmaz N."/>
            <person name="Duong T.A."/>
            <person name="van der Merwe N.A."/>
            <person name="Wingfield M.J."/>
            <person name="Wingfield B.D."/>
        </authorList>
    </citation>
    <scope>NUCLEOTIDE SEQUENCE [LARGE SCALE GENOMIC DNA]</scope>
    <source>
        <strain evidence="2 3">CMW 5346</strain>
    </source>
</reference>
<gene>
    <name evidence="2" type="ORF">Sste5346_000436</name>
</gene>
<dbReference type="PANTHER" id="PTHR13504:SF38">
    <property type="entry name" value="FIDO DOMAIN-CONTAINING PROTEIN"/>
    <property type="match status" value="1"/>
</dbReference>
<evidence type="ECO:0000313" key="3">
    <source>
        <dbReference type="Proteomes" id="UP001583186"/>
    </source>
</evidence>
<dbReference type="Pfam" id="PF02661">
    <property type="entry name" value="Fic"/>
    <property type="match status" value="1"/>
</dbReference>
<dbReference type="PROSITE" id="PS51459">
    <property type="entry name" value="FIDO"/>
    <property type="match status" value="1"/>
</dbReference>
<dbReference type="InterPro" id="IPR003812">
    <property type="entry name" value="Fido"/>
</dbReference>
<proteinExistence type="predicted"/>
<accession>A0ABR3ZSL7</accession>
<dbReference type="Gene3D" id="1.10.3290.10">
    <property type="entry name" value="Fido-like domain"/>
    <property type="match status" value="1"/>
</dbReference>
<dbReference type="EMBL" id="JAWCUI010000002">
    <property type="protein sequence ID" value="KAL1903152.1"/>
    <property type="molecule type" value="Genomic_DNA"/>
</dbReference>
<evidence type="ECO:0000259" key="1">
    <source>
        <dbReference type="PROSITE" id="PS51459"/>
    </source>
</evidence>
<keyword evidence="3" id="KW-1185">Reference proteome</keyword>
<organism evidence="2 3">
    <name type="scientific">Sporothrix stenoceras</name>
    <dbReference type="NCBI Taxonomy" id="5173"/>
    <lineage>
        <taxon>Eukaryota</taxon>
        <taxon>Fungi</taxon>
        <taxon>Dikarya</taxon>
        <taxon>Ascomycota</taxon>
        <taxon>Pezizomycotina</taxon>
        <taxon>Sordariomycetes</taxon>
        <taxon>Sordariomycetidae</taxon>
        <taxon>Ophiostomatales</taxon>
        <taxon>Ophiostomataceae</taxon>
        <taxon>Sporothrix</taxon>
    </lineage>
</organism>